<reference evidence="2 3" key="1">
    <citation type="journal article" date="2010" name="PLoS Biol.">
        <title>Multi-platform next-generation sequencing of the domestic turkey (Meleagris gallopavo): genome assembly and analysis.</title>
        <authorList>
            <person name="Dalloul R.A."/>
            <person name="Long J.A."/>
            <person name="Zimin A.V."/>
            <person name="Aslam L."/>
            <person name="Beal K."/>
            <person name="Blomberg L.A."/>
            <person name="Bouffard P."/>
            <person name="Burt D.W."/>
            <person name="Crasta O."/>
            <person name="Crooijmans R.P."/>
            <person name="Cooper K."/>
            <person name="Coulombe R.A."/>
            <person name="De S."/>
            <person name="Delany M.E."/>
            <person name="Dodgson J.B."/>
            <person name="Dong J.J."/>
            <person name="Evans C."/>
            <person name="Frederickson K.M."/>
            <person name="Flicek P."/>
            <person name="Florea L."/>
            <person name="Folkerts O."/>
            <person name="Groenen M.A."/>
            <person name="Harkins T.T."/>
            <person name="Herrero J."/>
            <person name="Hoffmann S."/>
            <person name="Megens H.J."/>
            <person name="Jiang A."/>
            <person name="de Jong P."/>
            <person name="Kaiser P."/>
            <person name="Kim H."/>
            <person name="Kim K.W."/>
            <person name="Kim S."/>
            <person name="Langenberger D."/>
            <person name="Lee M.K."/>
            <person name="Lee T."/>
            <person name="Mane S."/>
            <person name="Marcais G."/>
            <person name="Marz M."/>
            <person name="McElroy A.P."/>
            <person name="Modise T."/>
            <person name="Nefedov M."/>
            <person name="Notredame C."/>
            <person name="Paton I.R."/>
            <person name="Payne W.S."/>
            <person name="Pertea G."/>
            <person name="Prickett D."/>
            <person name="Puiu D."/>
            <person name="Qioa D."/>
            <person name="Raineri E."/>
            <person name="Ruffier M."/>
            <person name="Salzberg S.L."/>
            <person name="Schatz M.C."/>
            <person name="Scheuring C."/>
            <person name="Schmidt C.J."/>
            <person name="Schroeder S."/>
            <person name="Searle S.M."/>
            <person name="Smith E.J."/>
            <person name="Smith J."/>
            <person name="Sonstegard T.S."/>
            <person name="Stadler P.F."/>
            <person name="Tafer H."/>
            <person name="Tu Z.J."/>
            <person name="Van Tassell C.P."/>
            <person name="Vilella A.J."/>
            <person name="Williams K.P."/>
            <person name="Yorke J.A."/>
            <person name="Zhang L."/>
            <person name="Zhang H.B."/>
            <person name="Zhang X."/>
            <person name="Zhang Y."/>
            <person name="Reed K.M."/>
        </authorList>
    </citation>
    <scope>NUCLEOTIDE SEQUENCE [LARGE SCALE GENOMIC DNA]</scope>
</reference>
<dbReference type="Ensembl" id="ENSMGAT00000030755.1">
    <property type="protein sequence ID" value="ENSMGAP00000022563.1"/>
    <property type="gene ID" value="ENSMGAG00000017699.1"/>
</dbReference>
<keyword evidence="3" id="KW-1185">Reference proteome</keyword>
<reference evidence="2" key="2">
    <citation type="submission" date="2025-08" db="UniProtKB">
        <authorList>
            <consortium name="Ensembl"/>
        </authorList>
    </citation>
    <scope>IDENTIFICATION</scope>
</reference>
<feature type="region of interest" description="Disordered" evidence="1">
    <location>
        <begin position="1"/>
        <end position="21"/>
    </location>
</feature>
<dbReference type="GeneTree" id="ENSGT00970000193985"/>
<proteinExistence type="predicted"/>
<dbReference type="AlphaFoldDB" id="A0A803XSR7"/>
<name>A0A803XSR7_MELGA</name>
<evidence type="ECO:0000313" key="2">
    <source>
        <dbReference type="Ensembl" id="ENSMGAP00000022563.1"/>
    </source>
</evidence>
<dbReference type="InParanoid" id="A0A803XSR7"/>
<feature type="compositionally biased region" description="Basic residues" evidence="1">
    <location>
        <begin position="1"/>
        <end position="11"/>
    </location>
</feature>
<reference evidence="2" key="3">
    <citation type="submission" date="2025-09" db="UniProtKB">
        <authorList>
            <consortium name="Ensembl"/>
        </authorList>
    </citation>
    <scope>IDENTIFICATION</scope>
</reference>
<sequence>LRVQSPRKKNTSPHPPPCTKPWNPMFSCMLEPSTLLTSSSLAIPQALLLKTASYEYSTTVPTAQMLPHMCHPLEQTFPEHLLTHGSSQDSYLNTRLLILTLASPQYLHERKLPYFGKCSITLH</sequence>
<accession>A0A803XSR7</accession>
<evidence type="ECO:0000313" key="3">
    <source>
        <dbReference type="Proteomes" id="UP000001645"/>
    </source>
</evidence>
<dbReference type="Proteomes" id="UP000001645">
    <property type="component" value="Chromosome 12"/>
</dbReference>
<organism evidence="2 3">
    <name type="scientific">Meleagris gallopavo</name>
    <name type="common">Wild turkey</name>
    <dbReference type="NCBI Taxonomy" id="9103"/>
    <lineage>
        <taxon>Eukaryota</taxon>
        <taxon>Metazoa</taxon>
        <taxon>Chordata</taxon>
        <taxon>Craniata</taxon>
        <taxon>Vertebrata</taxon>
        <taxon>Euteleostomi</taxon>
        <taxon>Archelosauria</taxon>
        <taxon>Archosauria</taxon>
        <taxon>Dinosauria</taxon>
        <taxon>Saurischia</taxon>
        <taxon>Theropoda</taxon>
        <taxon>Coelurosauria</taxon>
        <taxon>Aves</taxon>
        <taxon>Neognathae</taxon>
        <taxon>Galloanserae</taxon>
        <taxon>Galliformes</taxon>
        <taxon>Phasianidae</taxon>
        <taxon>Meleagridinae</taxon>
        <taxon>Meleagris</taxon>
    </lineage>
</organism>
<protein>
    <submittedName>
        <fullName evidence="2">Uncharacterized protein</fullName>
    </submittedName>
</protein>
<evidence type="ECO:0000256" key="1">
    <source>
        <dbReference type="SAM" id="MobiDB-lite"/>
    </source>
</evidence>